<proteinExistence type="predicted"/>
<dbReference type="EMBL" id="RIZI01000089">
    <property type="protein sequence ID" value="RNF71880.1"/>
    <property type="molecule type" value="Genomic_DNA"/>
</dbReference>
<dbReference type="InterPro" id="IPR036597">
    <property type="entry name" value="Fido-like_dom_sf"/>
</dbReference>
<reference evidence="2" key="1">
    <citation type="submission" date="2018-10" db="EMBL/GenBank/DDBJ databases">
        <title>Acidithiobacillus sulfuriphilus sp. nov.: an extremely acidophilic sulfur-oxidizing chemolithotroph isolated from a neutral pH environment.</title>
        <authorList>
            <person name="Falagan C."/>
            <person name="Moya-Beltran A."/>
            <person name="Quatrini R."/>
            <person name="Johnson D.B."/>
        </authorList>
    </citation>
    <scope>NUCLEOTIDE SEQUENCE [LARGE SCALE GENOMIC DNA]</scope>
    <source>
        <strain evidence="2">CJ-2</strain>
    </source>
</reference>
<name>A0A3M8RXW7_9PROT</name>
<dbReference type="GO" id="GO:0016020">
    <property type="term" value="C:membrane"/>
    <property type="evidence" value="ECO:0007669"/>
    <property type="project" value="InterPro"/>
</dbReference>
<evidence type="ECO:0000313" key="2">
    <source>
        <dbReference type="EMBL" id="RNF71880.1"/>
    </source>
</evidence>
<feature type="domain" description="Fido" evidence="1">
    <location>
        <begin position="203"/>
        <end position="338"/>
    </location>
</feature>
<accession>A0A3M8RXW7</accession>
<dbReference type="RefSeq" id="WP_123101497.1">
    <property type="nucleotide sequence ID" value="NZ_CP127527.1"/>
</dbReference>
<dbReference type="GO" id="GO:0006508">
    <property type="term" value="P:proteolysis"/>
    <property type="evidence" value="ECO:0007669"/>
    <property type="project" value="InterPro"/>
</dbReference>
<dbReference type="AlphaFoldDB" id="A0A3M8RXW7"/>
<comment type="caution">
    <text evidence="2">The sequence shown here is derived from an EMBL/GenBank/DDBJ whole genome shotgun (WGS) entry which is preliminary data.</text>
</comment>
<dbReference type="GO" id="GO:0008233">
    <property type="term" value="F:peptidase activity"/>
    <property type="evidence" value="ECO:0007669"/>
    <property type="project" value="InterPro"/>
</dbReference>
<dbReference type="InterPro" id="IPR003812">
    <property type="entry name" value="Fido"/>
</dbReference>
<dbReference type="InterPro" id="IPR005074">
    <property type="entry name" value="Peptidase_C39"/>
</dbReference>
<dbReference type="Pfam" id="PF03412">
    <property type="entry name" value="Peptidase_C39"/>
    <property type="match status" value="1"/>
</dbReference>
<protein>
    <recommendedName>
        <fullName evidence="1">Fido domain-containing protein</fullName>
    </recommendedName>
</protein>
<gene>
    <name evidence="2" type="ORF">EC580_01355</name>
</gene>
<evidence type="ECO:0000259" key="1">
    <source>
        <dbReference type="PROSITE" id="PS51459"/>
    </source>
</evidence>
<dbReference type="Pfam" id="PF02661">
    <property type="entry name" value="Fic"/>
    <property type="match status" value="1"/>
</dbReference>
<dbReference type="GO" id="GO:0005524">
    <property type="term" value="F:ATP binding"/>
    <property type="evidence" value="ECO:0007669"/>
    <property type="project" value="InterPro"/>
</dbReference>
<sequence length="347" mass="39716">MLYQNTGMSSELACIAAICESLGQPVSITELYLLLHNYGEIRTIKDILRISEKIGLVLRVEAFSVSDIKTSAIAFKRPCRACLVYRSFDGSIKIFDPLLRSDTTYTTSLRELFLEFTLVPNFLDNIKKDIKEKENTKLWLLPNDVSVLSSYDEYRDNKVTCAIKRKMKRLHHTDNDTELYRKAISQRDANIEVVFSVINGQTLTLELLKKMHVALYRNVAPIGGLMRPCNFSRDGVPFVDFKRVNDLIHAWCNHFEKFRRGYSKQSSKTYLAMILSDFNAVHPFCDGNGTMLKVIVENLSRSTGFHIDFHEGDKSRIYRAFHIARTISIVPLVELLGGSVRRETGKE</sequence>
<dbReference type="SUPFAM" id="SSF140931">
    <property type="entry name" value="Fic-like"/>
    <property type="match status" value="1"/>
</dbReference>
<dbReference type="PROSITE" id="PS51459">
    <property type="entry name" value="FIDO"/>
    <property type="match status" value="1"/>
</dbReference>
<dbReference type="Gene3D" id="1.10.3290.10">
    <property type="entry name" value="Fido-like domain"/>
    <property type="match status" value="1"/>
</dbReference>
<organism evidence="2">
    <name type="scientific">Acidithiobacillus sulfuriphilus</name>
    <dbReference type="NCBI Taxonomy" id="1867749"/>
    <lineage>
        <taxon>Bacteria</taxon>
        <taxon>Pseudomonadati</taxon>
        <taxon>Pseudomonadota</taxon>
        <taxon>Acidithiobacillia</taxon>
        <taxon>Acidithiobacillales</taxon>
        <taxon>Acidithiobacillaceae</taxon>
        <taxon>Acidithiobacillus</taxon>
    </lineage>
</organism>